<organism evidence="4 5">
    <name type="scientific">Streptomyces albidoflavus</name>
    <dbReference type="NCBI Taxonomy" id="1886"/>
    <lineage>
        <taxon>Bacteria</taxon>
        <taxon>Bacillati</taxon>
        <taxon>Actinomycetota</taxon>
        <taxon>Actinomycetes</taxon>
        <taxon>Kitasatosporales</taxon>
        <taxon>Streptomycetaceae</taxon>
        <taxon>Streptomyces</taxon>
        <taxon>Streptomyces albidoflavus group</taxon>
    </lineage>
</organism>
<dbReference type="CDD" id="cd05288">
    <property type="entry name" value="PGDH"/>
    <property type="match status" value="1"/>
</dbReference>
<evidence type="ECO:0000313" key="5">
    <source>
        <dbReference type="Proteomes" id="UP000292693"/>
    </source>
</evidence>
<dbReference type="InterPro" id="IPR045010">
    <property type="entry name" value="MDR_fam"/>
</dbReference>
<dbReference type="PANTHER" id="PTHR43205">
    <property type="entry name" value="PROSTAGLANDIN REDUCTASE"/>
    <property type="match status" value="1"/>
</dbReference>
<dbReference type="InterPro" id="IPR020843">
    <property type="entry name" value="ER"/>
</dbReference>
<dbReference type="FunFam" id="3.40.50.720:FF:000121">
    <property type="entry name" value="Prostaglandin reductase 2"/>
    <property type="match status" value="1"/>
</dbReference>
<evidence type="ECO:0000259" key="3">
    <source>
        <dbReference type="SMART" id="SM00829"/>
    </source>
</evidence>
<feature type="domain" description="Enoyl reductase (ER)" evidence="3">
    <location>
        <begin position="41"/>
        <end position="350"/>
    </location>
</feature>
<keyword evidence="1" id="KW-0560">Oxidoreductase</keyword>
<dbReference type="Pfam" id="PF00107">
    <property type="entry name" value="ADH_zinc_N"/>
    <property type="match status" value="1"/>
</dbReference>
<dbReference type="GO" id="GO:0016628">
    <property type="term" value="F:oxidoreductase activity, acting on the CH-CH group of donors, NAD or NADP as acceptor"/>
    <property type="evidence" value="ECO:0007669"/>
    <property type="project" value="InterPro"/>
</dbReference>
<dbReference type="Gene3D" id="3.40.50.720">
    <property type="entry name" value="NAD(P)-binding Rossmann-like Domain"/>
    <property type="match status" value="1"/>
</dbReference>
<evidence type="ECO:0000256" key="2">
    <source>
        <dbReference type="SAM" id="MobiDB-lite"/>
    </source>
</evidence>
<reference evidence="4 5" key="1">
    <citation type="submission" date="2017-12" db="EMBL/GenBank/DDBJ databases">
        <title>Population genomics insights into the ecological differentiation and adaptive evolution in streptomycetes.</title>
        <authorList>
            <person name="Li Y."/>
            <person name="Huang Y."/>
        </authorList>
    </citation>
    <scope>NUCLEOTIDE SEQUENCE [LARGE SCALE GENOMIC DNA]</scope>
    <source>
        <strain evidence="4 5">NBRC 100770</strain>
    </source>
</reference>
<dbReference type="GeneID" id="97268514"/>
<dbReference type="Pfam" id="PF16884">
    <property type="entry name" value="ADH_N_2"/>
    <property type="match status" value="1"/>
</dbReference>
<feature type="region of interest" description="Disordered" evidence="2">
    <location>
        <begin position="1"/>
        <end position="24"/>
    </location>
</feature>
<dbReference type="RefSeq" id="WP_030310508.1">
    <property type="nucleotide sequence ID" value="NZ_CP108647.1"/>
</dbReference>
<dbReference type="EMBL" id="PKLL01000014">
    <property type="protein sequence ID" value="RZE24010.1"/>
    <property type="molecule type" value="Genomic_DNA"/>
</dbReference>
<dbReference type="PANTHER" id="PTHR43205:SF7">
    <property type="entry name" value="PROSTAGLANDIN REDUCTASE 1"/>
    <property type="match status" value="1"/>
</dbReference>
<comment type="caution">
    <text evidence="4">The sequence shown here is derived from an EMBL/GenBank/DDBJ whole genome shotgun (WGS) entry which is preliminary data.</text>
</comment>
<gene>
    <name evidence="4" type="ORF">C0Q92_14700</name>
</gene>
<evidence type="ECO:0000313" key="4">
    <source>
        <dbReference type="EMBL" id="RZE24010.1"/>
    </source>
</evidence>
<dbReference type="InterPro" id="IPR013149">
    <property type="entry name" value="ADH-like_C"/>
</dbReference>
<dbReference type="Gene3D" id="3.90.180.10">
    <property type="entry name" value="Medium-chain alcohol dehydrogenases, catalytic domain"/>
    <property type="match status" value="1"/>
</dbReference>
<dbReference type="SMART" id="SM00829">
    <property type="entry name" value="PKS_ER"/>
    <property type="match status" value="1"/>
</dbReference>
<feature type="compositionally biased region" description="Low complexity" evidence="2">
    <location>
        <begin position="1"/>
        <end position="21"/>
    </location>
</feature>
<name>A0A8G1ZRZ0_9ACTN</name>
<dbReference type="InterPro" id="IPR011032">
    <property type="entry name" value="GroES-like_sf"/>
</dbReference>
<proteinExistence type="predicted"/>
<dbReference type="SUPFAM" id="SSF51735">
    <property type="entry name" value="NAD(P)-binding Rossmann-fold domains"/>
    <property type="match status" value="1"/>
</dbReference>
<evidence type="ECO:0000256" key="1">
    <source>
        <dbReference type="ARBA" id="ARBA00023002"/>
    </source>
</evidence>
<dbReference type="InterPro" id="IPR036291">
    <property type="entry name" value="NAD(P)-bd_dom_sf"/>
</dbReference>
<accession>A0A8G1ZRZ0</accession>
<dbReference type="SUPFAM" id="SSF50129">
    <property type="entry name" value="GroES-like"/>
    <property type="match status" value="1"/>
</dbReference>
<protein>
    <submittedName>
        <fullName evidence="4">NADP-dependent oxidoreductase</fullName>
    </submittedName>
</protein>
<sequence length="354" mass="36773">MSVQPTAASPSPSATAPASASGRLPEKLAAVHQIRRPRGAPVPEDFAFVTEPMPEPLPGTALVENTWLSVDPYMRENMDGEWELHAPLEGRALGRVVTSADPALPEGSLVLHRQGWRTHAAVTAAEARVLPDLPGVAPESFLGILGGTGLTAYVALTRIAALRPGEDVFVSAAAGGVGSAAGQLARLLGARRVVGSAGTRAKADWLVAELGFDAAFVHRDGPVAEQLAAAAPDGVDVVVDNVGGDHLEAAIGALRERGRIAWAGAISQYNAASPPAAPRNLFDLVEKSGRLEGFLVSRHRDAQGELEASLTPHLRQGTVRDPLTVTEGFGHVVDAFLGMLRGANTGKAVVRVAS</sequence>
<dbReference type="InterPro" id="IPR041694">
    <property type="entry name" value="ADH_N_2"/>
</dbReference>
<dbReference type="Proteomes" id="UP000292693">
    <property type="component" value="Unassembled WGS sequence"/>
</dbReference>
<dbReference type="AlphaFoldDB" id="A0A8G1ZRZ0"/>